<dbReference type="SUPFAM" id="SSF52091">
    <property type="entry name" value="SpoIIaa-like"/>
    <property type="match status" value="1"/>
</dbReference>
<reference evidence="4" key="1">
    <citation type="submission" date="2016-10" db="EMBL/GenBank/DDBJ databases">
        <title>Sequence of Gallionella enrichment culture.</title>
        <authorList>
            <person name="Poehlein A."/>
            <person name="Muehling M."/>
            <person name="Daniel R."/>
        </authorList>
    </citation>
    <scope>NUCLEOTIDE SEQUENCE</scope>
</reference>
<keyword evidence="2 4" id="KW-0808">Transferase</keyword>
<evidence type="ECO:0000256" key="1">
    <source>
        <dbReference type="ARBA" id="ARBA00022676"/>
    </source>
</evidence>
<dbReference type="PROSITE" id="PS50801">
    <property type="entry name" value="STAS"/>
    <property type="match status" value="1"/>
</dbReference>
<dbReference type="AlphaFoldDB" id="A0A1J5PSZ4"/>
<dbReference type="InterPro" id="IPR004629">
    <property type="entry name" value="WecG_TagA_CpsF"/>
</dbReference>
<proteinExistence type="predicted"/>
<accession>A0A1J5PSZ4</accession>
<dbReference type="EMBL" id="MLJW01004061">
    <property type="protein sequence ID" value="OIQ70724.1"/>
    <property type="molecule type" value="Genomic_DNA"/>
</dbReference>
<protein>
    <submittedName>
        <fullName evidence="4">Putative N-acetylmannosaminyltransferase</fullName>
        <ecNumber evidence="4">2.4.1.187</ecNumber>
    </submittedName>
</protein>
<dbReference type="PANTHER" id="PTHR34136:SF1">
    <property type="entry name" value="UDP-N-ACETYL-D-MANNOSAMINURONIC ACID TRANSFERASE"/>
    <property type="match status" value="1"/>
</dbReference>
<gene>
    <name evidence="4" type="primary">tagA_4</name>
    <name evidence="4" type="ORF">GALL_476610</name>
</gene>
<evidence type="ECO:0000313" key="4">
    <source>
        <dbReference type="EMBL" id="OIQ70724.1"/>
    </source>
</evidence>
<dbReference type="InterPro" id="IPR036513">
    <property type="entry name" value="STAS_dom_sf"/>
</dbReference>
<dbReference type="Pfam" id="PF03808">
    <property type="entry name" value="Glyco_tran_WecG"/>
    <property type="match status" value="1"/>
</dbReference>
<dbReference type="PANTHER" id="PTHR34136">
    <property type="match status" value="1"/>
</dbReference>
<evidence type="ECO:0000256" key="2">
    <source>
        <dbReference type="ARBA" id="ARBA00022679"/>
    </source>
</evidence>
<name>A0A1J5PSZ4_9ZZZZ</name>
<evidence type="ECO:0000259" key="3">
    <source>
        <dbReference type="PROSITE" id="PS50801"/>
    </source>
</evidence>
<dbReference type="GO" id="GO:0047244">
    <property type="term" value="F:N-acetylglucosaminyldiphosphoundecaprenol N-acetyl-beta-D-mannosaminyltransferase activity"/>
    <property type="evidence" value="ECO:0007669"/>
    <property type="project" value="UniProtKB-EC"/>
</dbReference>
<dbReference type="CDD" id="cd06533">
    <property type="entry name" value="Glyco_transf_WecG_TagA"/>
    <property type="match status" value="1"/>
</dbReference>
<dbReference type="CDD" id="cd07043">
    <property type="entry name" value="STAS_anti-anti-sigma_factors"/>
    <property type="match status" value="1"/>
</dbReference>
<feature type="domain" description="STAS" evidence="3">
    <location>
        <begin position="298"/>
        <end position="358"/>
    </location>
</feature>
<keyword evidence="1 4" id="KW-0328">Glycosyltransferase</keyword>
<dbReference type="InterPro" id="IPR002645">
    <property type="entry name" value="STAS_dom"/>
</dbReference>
<dbReference type="InterPro" id="IPR058548">
    <property type="entry name" value="MlaB-like_STAS"/>
</dbReference>
<dbReference type="Pfam" id="PF13466">
    <property type="entry name" value="STAS_2"/>
    <property type="match status" value="1"/>
</dbReference>
<dbReference type="NCBIfam" id="TIGR00696">
    <property type="entry name" value="wecG_tagA_cpsF"/>
    <property type="match status" value="1"/>
</dbReference>
<organism evidence="4">
    <name type="scientific">mine drainage metagenome</name>
    <dbReference type="NCBI Taxonomy" id="410659"/>
    <lineage>
        <taxon>unclassified sequences</taxon>
        <taxon>metagenomes</taxon>
        <taxon>ecological metagenomes</taxon>
    </lineage>
</organism>
<dbReference type="EC" id="2.4.1.187" evidence="4"/>
<sequence>MPIDAVNITTVVHKIEVAAVNRLVFLISTPNLNFLVSSLSDPEFRETLLDSDLCSPDGAPIIWIARLLGLPIKERVAGSDLLDRLQATGTQTRRLTIFLFGGAQGVAAAAAKKLNAVPGGLNCVGTMDPGFCEVSEMSQEHIIDMVNSSGADFLSVSLGAKKGQMWLHRNHTRLTIPIRAHLGAAINFQAGTIKRAPPMVRAWGLEWLWRIKEERYLWKRYRDDGLVLLRLLLTRVLPLAVISRWHRIRRKHQLDDLLINKRAAGLSIMISLCGVASESQVSKAMSCFEEALAHKQDIIIDLSDIRLIDARFFGLLLMLRKELKSRGLKLKFAGVSRRIERIFRLSELQFLLFPAPLD</sequence>
<dbReference type="Gene3D" id="3.30.750.24">
    <property type="entry name" value="STAS domain"/>
    <property type="match status" value="1"/>
</dbReference>
<comment type="caution">
    <text evidence="4">The sequence shown here is derived from an EMBL/GenBank/DDBJ whole genome shotgun (WGS) entry which is preliminary data.</text>
</comment>